<gene>
    <name evidence="2" type="ORF">BPOR_0246g00010</name>
</gene>
<evidence type="ECO:0000313" key="3">
    <source>
        <dbReference type="Proteomes" id="UP000297280"/>
    </source>
</evidence>
<keyword evidence="3" id="KW-1185">Reference proteome</keyword>
<feature type="compositionally biased region" description="Polar residues" evidence="1">
    <location>
        <begin position="122"/>
        <end position="134"/>
    </location>
</feature>
<dbReference type="AlphaFoldDB" id="A0A4Z1KQU4"/>
<feature type="compositionally biased region" description="Low complexity" evidence="1">
    <location>
        <begin position="144"/>
        <end position="156"/>
    </location>
</feature>
<organism evidence="2 3">
    <name type="scientific">Botrytis porri</name>
    <dbReference type="NCBI Taxonomy" id="87229"/>
    <lineage>
        <taxon>Eukaryota</taxon>
        <taxon>Fungi</taxon>
        <taxon>Dikarya</taxon>
        <taxon>Ascomycota</taxon>
        <taxon>Pezizomycotina</taxon>
        <taxon>Leotiomycetes</taxon>
        <taxon>Helotiales</taxon>
        <taxon>Sclerotiniaceae</taxon>
        <taxon>Botrytis</taxon>
    </lineage>
</organism>
<feature type="region of interest" description="Disordered" evidence="1">
    <location>
        <begin position="122"/>
        <end position="170"/>
    </location>
</feature>
<feature type="compositionally biased region" description="Acidic residues" evidence="1">
    <location>
        <begin position="157"/>
        <end position="170"/>
    </location>
</feature>
<protein>
    <submittedName>
        <fullName evidence="2">Uncharacterized protein</fullName>
    </submittedName>
</protein>
<name>A0A4Z1KQU4_9HELO</name>
<dbReference type="Proteomes" id="UP000297280">
    <property type="component" value="Unassembled WGS sequence"/>
</dbReference>
<evidence type="ECO:0000256" key="1">
    <source>
        <dbReference type="SAM" id="MobiDB-lite"/>
    </source>
</evidence>
<accession>A0A4Z1KQU4</accession>
<comment type="caution">
    <text evidence="2">The sequence shown here is derived from an EMBL/GenBank/DDBJ whole genome shotgun (WGS) entry which is preliminary data.</text>
</comment>
<sequence>MTNSNNILPNNQSMDREYTSTNILNPATPPFYLSGASENSSAHISTTILNPASPPFYPFATSGNSGAPAPTTFLNPATPPFTPSPEFFFRRLQGESIGEDDCGFPHCGGFCELYARSAASRDNNGVGQKASSPAVQDIEELGTESGYDGGSSSEDGFLGDDDTDSEYSSS</sequence>
<reference evidence="2 3" key="1">
    <citation type="submission" date="2017-12" db="EMBL/GenBank/DDBJ databases">
        <title>Comparative genomics of Botrytis spp.</title>
        <authorList>
            <person name="Valero-Jimenez C.A."/>
            <person name="Tapia P."/>
            <person name="Veloso J."/>
            <person name="Silva-Moreno E."/>
            <person name="Staats M."/>
            <person name="Valdes J.H."/>
            <person name="Van Kan J.A.L."/>
        </authorList>
    </citation>
    <scope>NUCLEOTIDE SEQUENCE [LARGE SCALE GENOMIC DNA]</scope>
    <source>
        <strain evidence="2 3">MUCL3349</strain>
    </source>
</reference>
<evidence type="ECO:0000313" key="2">
    <source>
        <dbReference type="EMBL" id="TGO87152.1"/>
    </source>
</evidence>
<dbReference type="EMBL" id="PQXO01000246">
    <property type="protein sequence ID" value="TGO87152.1"/>
    <property type="molecule type" value="Genomic_DNA"/>
</dbReference>
<proteinExistence type="predicted"/>